<dbReference type="RefSeq" id="WP_024694910.1">
    <property type="nucleotide sequence ID" value="NZ_CP159362.1"/>
</dbReference>
<evidence type="ECO:0000256" key="1">
    <source>
        <dbReference type="SAM" id="SignalP"/>
    </source>
</evidence>
<dbReference type="GO" id="GO:0008237">
    <property type="term" value="F:metallopeptidase activity"/>
    <property type="evidence" value="ECO:0007669"/>
    <property type="project" value="InterPro"/>
</dbReference>
<accession>A0AAU8LN25</accession>
<dbReference type="InterPro" id="IPR024079">
    <property type="entry name" value="MetalloPept_cat_dom_sf"/>
</dbReference>
<dbReference type="Gene3D" id="3.40.390.10">
    <property type="entry name" value="Collagenase (Catalytic Domain)"/>
    <property type="match status" value="1"/>
</dbReference>
<organism evidence="2">
    <name type="scientific">Pseudomonas syringae CC1417</name>
    <dbReference type="NCBI Taxonomy" id="1357272"/>
    <lineage>
        <taxon>Bacteria</taxon>
        <taxon>Pseudomonadati</taxon>
        <taxon>Pseudomonadota</taxon>
        <taxon>Gammaproteobacteria</taxon>
        <taxon>Pseudomonadales</taxon>
        <taxon>Pseudomonadaceae</taxon>
        <taxon>Pseudomonas</taxon>
        <taxon>Pseudomonas syringae</taxon>
    </lineage>
</organism>
<keyword evidence="1" id="KW-0732">Signal</keyword>
<dbReference type="AlphaFoldDB" id="A0AAU8LN25"/>
<name>A0AAU8LN25_PSESX</name>
<dbReference type="EMBL" id="CP159362">
    <property type="protein sequence ID" value="XCN69514.1"/>
    <property type="molecule type" value="Genomic_DNA"/>
</dbReference>
<protein>
    <submittedName>
        <fullName evidence="2">Reprolysin-like metallopeptidase</fullName>
    </submittedName>
</protein>
<evidence type="ECO:0000313" key="2">
    <source>
        <dbReference type="EMBL" id="XCN69514.1"/>
    </source>
</evidence>
<gene>
    <name evidence="2" type="ORF">N011_09620</name>
</gene>
<sequence>MLKLFTRSLLLITALALLLNQAALAENTPSKRPLFLFMFLHDDVKETDINRLAQDYITWFVKDLESFTGRRVQLEFIRNVPTLTDFAYKGDDLTRTSLAFRNAVDRYTDAKNLPYNPTTKYMLLTQDMLNPETGGYALVKGYSAIASLQNYSTIAHELGHMLGGTHEAAQVLYRGGWWCETNMVAVRNTLRANCYTYSDENKQQIAANLSEHP</sequence>
<reference evidence="2" key="2">
    <citation type="submission" date="2024-07" db="EMBL/GenBank/DDBJ databases">
        <title>A complete genome sequence for Pseudomonas syringae CC1417.</title>
        <authorList>
            <person name="Baltrus D.A."/>
        </authorList>
    </citation>
    <scope>NUCLEOTIDE SEQUENCE</scope>
    <source>
        <strain evidence="2">CC1417</strain>
    </source>
</reference>
<proteinExistence type="predicted"/>
<feature type="signal peptide" evidence="1">
    <location>
        <begin position="1"/>
        <end position="25"/>
    </location>
</feature>
<feature type="chain" id="PRO_5043964295" evidence="1">
    <location>
        <begin position="26"/>
        <end position="213"/>
    </location>
</feature>
<dbReference type="SUPFAM" id="SSF55486">
    <property type="entry name" value="Metalloproteases ('zincins'), catalytic domain"/>
    <property type="match status" value="1"/>
</dbReference>
<reference evidence="2" key="1">
    <citation type="journal article" date="2014" name="Genome Announc.">
        <title>Draft Genome Sequences of a Phylogenetically Diverse Suite of Pseudomonas syringae Strains from Multiple Source Populations.</title>
        <authorList>
            <person name="Baltrus D.A."/>
            <person name="Yourstone S."/>
            <person name="Lind A."/>
            <person name="Guilbaud C."/>
            <person name="Sands D.C."/>
            <person name="Jones C.D."/>
            <person name="Morris C.E."/>
            <person name="Dangl J.L."/>
        </authorList>
    </citation>
    <scope>NUCLEOTIDE SEQUENCE</scope>
    <source>
        <strain evidence="2">CC1417</strain>
    </source>
</reference>